<dbReference type="GO" id="GO:0032190">
    <property type="term" value="F:acrosin binding"/>
    <property type="evidence" value="ECO:0007669"/>
    <property type="project" value="TreeGrafter"/>
</dbReference>
<dbReference type="Ensembl" id="ENSPNAT00000021927.2">
    <property type="protein sequence ID" value="ENSPNAP00000014114.2"/>
    <property type="gene ID" value="ENSPNAG00000020358.2"/>
</dbReference>
<dbReference type="GO" id="GO:0005886">
    <property type="term" value="C:plasma membrane"/>
    <property type="evidence" value="ECO:0007669"/>
    <property type="project" value="UniProtKB-SubCell"/>
</dbReference>
<dbReference type="Gene3D" id="2.60.40.3210">
    <property type="entry name" value="Zona pellucida, ZP-N domain"/>
    <property type="match status" value="1"/>
</dbReference>
<reference evidence="17 18" key="1">
    <citation type="submission" date="2020-10" db="EMBL/GenBank/DDBJ databases">
        <title>Pygocentrus nattereri (red-bellied piranha) genome, fPygNat1, primary haplotype.</title>
        <authorList>
            <person name="Myers G."/>
            <person name="Meyer A."/>
            <person name="Karagic N."/>
            <person name="Pippel M."/>
            <person name="Winkler S."/>
            <person name="Tracey A."/>
            <person name="Wood J."/>
            <person name="Formenti G."/>
            <person name="Howe K."/>
            <person name="Fedrigo O."/>
            <person name="Jarvis E.D."/>
        </authorList>
    </citation>
    <scope>NUCLEOTIDE SEQUENCE [LARGE SCALE GENOMIC DNA]</scope>
</reference>
<dbReference type="PANTHER" id="PTHR11576:SF2">
    <property type="entry name" value="ZONA PELLUCIDA SPERM-BINDING PROTEIN 3"/>
    <property type="match status" value="1"/>
</dbReference>
<evidence type="ECO:0000256" key="13">
    <source>
        <dbReference type="ARBA" id="ARBA00023180"/>
    </source>
</evidence>
<dbReference type="SMART" id="SM00241">
    <property type="entry name" value="ZP"/>
    <property type="match status" value="1"/>
</dbReference>
<evidence type="ECO:0000256" key="15">
    <source>
        <dbReference type="SAM" id="MobiDB-lite"/>
    </source>
</evidence>
<dbReference type="Pfam" id="PF23344">
    <property type="entry name" value="ZP-N"/>
    <property type="match status" value="1"/>
</dbReference>
<evidence type="ECO:0000256" key="2">
    <source>
        <dbReference type="ARBA" id="ARBA00006735"/>
    </source>
</evidence>
<feature type="region of interest" description="Disordered" evidence="15">
    <location>
        <begin position="26"/>
        <end position="46"/>
    </location>
</feature>
<dbReference type="AlphaFoldDB" id="A0A3B4CUB4"/>
<dbReference type="InterPro" id="IPR055356">
    <property type="entry name" value="ZP-N"/>
</dbReference>
<evidence type="ECO:0000256" key="7">
    <source>
        <dbReference type="ARBA" id="ARBA00022685"/>
    </source>
</evidence>
<evidence type="ECO:0000256" key="6">
    <source>
        <dbReference type="ARBA" id="ARBA00022530"/>
    </source>
</evidence>
<dbReference type="GO" id="GO:0007339">
    <property type="term" value="P:binding of sperm to zona pellucida"/>
    <property type="evidence" value="ECO:0007669"/>
    <property type="project" value="UniProtKB-UniRule"/>
</dbReference>
<feature type="signal peptide" evidence="14">
    <location>
        <begin position="1"/>
        <end position="21"/>
    </location>
</feature>
<keyword evidence="6 14" id="KW-0272">Extracellular matrix</keyword>
<dbReference type="GeneTree" id="ENSGT01030000234567"/>
<dbReference type="InterPro" id="IPR001507">
    <property type="entry name" value="ZP_dom"/>
</dbReference>
<dbReference type="FunFam" id="2.60.40.4100:FF:000002">
    <property type="entry name" value="Zona pellucida sperm-binding protein 3"/>
    <property type="match status" value="1"/>
</dbReference>
<proteinExistence type="inferred from homology"/>
<keyword evidence="7 14" id="KW-0165">Cleavage on pair of basic residues</keyword>
<dbReference type="GO" id="GO:0035804">
    <property type="term" value="F:structural constituent of egg coat"/>
    <property type="evidence" value="ECO:0007669"/>
    <property type="project" value="UniProtKB-UniRule"/>
</dbReference>
<keyword evidence="8" id="KW-0812">Transmembrane</keyword>
<reference evidence="17" key="2">
    <citation type="submission" date="2025-05" db="UniProtKB">
        <authorList>
            <consortium name="Ensembl"/>
        </authorList>
    </citation>
    <scope>IDENTIFICATION</scope>
</reference>
<feature type="region of interest" description="Disordered" evidence="15">
    <location>
        <begin position="442"/>
        <end position="463"/>
    </location>
</feature>
<evidence type="ECO:0000259" key="16">
    <source>
        <dbReference type="PROSITE" id="PS51034"/>
    </source>
</evidence>
<evidence type="ECO:0000256" key="11">
    <source>
        <dbReference type="ARBA" id="ARBA00023136"/>
    </source>
</evidence>
<dbReference type="InterPro" id="IPR048290">
    <property type="entry name" value="ZP_chr"/>
</dbReference>
<keyword evidence="4 14" id="KW-1003">Cell membrane</keyword>
<evidence type="ECO:0000313" key="17">
    <source>
        <dbReference type="Ensembl" id="ENSPNAP00000014114.2"/>
    </source>
</evidence>
<keyword evidence="5 14" id="KW-0964">Secreted</keyword>
<comment type="subcellular location">
    <subcellularLocation>
        <location evidence="1">Secreted</location>
        <location evidence="1">Extracellular space</location>
        <location evidence="1">Extracellular matrix</location>
    </subcellularLocation>
    <subcellularLocation>
        <location evidence="14">Zona pellucida</location>
    </subcellularLocation>
    <subcellularLocation>
        <location evidence="14">Cell membrane</location>
        <topology evidence="14">Single-pass type I membrane protein</topology>
    </subcellularLocation>
</comment>
<comment type="similarity">
    <text evidence="2 14">Belongs to the ZP domain family. ZPC subfamily.</text>
</comment>
<feature type="domain" description="ZP" evidence="16">
    <location>
        <begin position="114"/>
        <end position="374"/>
    </location>
</feature>
<evidence type="ECO:0000256" key="8">
    <source>
        <dbReference type="ARBA" id="ARBA00022692"/>
    </source>
</evidence>
<dbReference type="Ensembl" id="ENSPNAT00000068733.1">
    <property type="protein sequence ID" value="ENSPNAP00000043066.1"/>
    <property type="gene ID" value="ENSPNAG00000020358.2"/>
</dbReference>
<dbReference type="Gene3D" id="2.60.40.4100">
    <property type="entry name" value="Zona pellucida, ZP-C domain"/>
    <property type="match status" value="1"/>
</dbReference>
<comment type="function">
    <text evidence="14">Component of the zona pellucida, an extracellular matrix surrounding oocytes which mediates sperm binding, induction of the acrosome reaction and prevents post-fertilization polyspermy. The zona pellucida is composed of 3 to 4 glycoproteins, ZP1, ZP2, ZP3, and ZP4. ZP3 is essential for sperm binding and zona matrix formation.</text>
</comment>
<keyword evidence="11" id="KW-0472">Membrane</keyword>
<evidence type="ECO:0000256" key="3">
    <source>
        <dbReference type="ARBA" id="ARBA00017980"/>
    </source>
</evidence>
<organism evidence="17 18">
    <name type="scientific">Pygocentrus nattereri</name>
    <name type="common">Red-bellied piranha</name>
    <dbReference type="NCBI Taxonomy" id="42514"/>
    <lineage>
        <taxon>Eukaryota</taxon>
        <taxon>Metazoa</taxon>
        <taxon>Chordata</taxon>
        <taxon>Craniata</taxon>
        <taxon>Vertebrata</taxon>
        <taxon>Euteleostomi</taxon>
        <taxon>Actinopterygii</taxon>
        <taxon>Neopterygii</taxon>
        <taxon>Teleostei</taxon>
        <taxon>Ostariophysi</taxon>
        <taxon>Characiformes</taxon>
        <taxon>Characoidei</taxon>
        <taxon>Pygocentrus</taxon>
    </lineage>
</organism>
<comment type="domain">
    <text evidence="14">The ZP domain is involved in the polymerization of the ZP proteins to form the zona pellucida.</text>
</comment>
<feature type="chain" id="PRO_5044515596" description="Zona pellucida sperm-binding protein 3" evidence="14">
    <location>
        <begin position="22"/>
        <end position="463"/>
    </location>
</feature>
<keyword evidence="9 14" id="KW-0732">Signal</keyword>
<keyword evidence="13" id="KW-0325">Glycoprotein</keyword>
<evidence type="ECO:0000313" key="18">
    <source>
        <dbReference type="Proteomes" id="UP001501920"/>
    </source>
</evidence>
<dbReference type="GO" id="GO:0035805">
    <property type="term" value="C:egg coat"/>
    <property type="evidence" value="ECO:0007669"/>
    <property type="project" value="UniProtKB-SubCell"/>
</dbReference>
<keyword evidence="18" id="KW-1185">Reference proteome</keyword>
<dbReference type="Ensembl" id="ENSPNAT00000047421.1">
    <property type="protein sequence ID" value="ENSPNAP00000043092.1"/>
    <property type="gene ID" value="ENSPNAG00000020358.2"/>
</dbReference>
<accession>A0A3B4CUB4</accession>
<dbReference type="GO" id="GO:0035803">
    <property type="term" value="P:egg coat formation"/>
    <property type="evidence" value="ECO:0007669"/>
    <property type="project" value="UniProtKB-UniRule"/>
</dbReference>
<comment type="PTM">
    <text evidence="14">Proteolytically cleaved before the transmembrane segment to yield the secreted ectodomain incorporated in the zona pellucida.</text>
</comment>
<keyword evidence="10" id="KW-1133">Transmembrane helix</keyword>
<keyword evidence="12 14" id="KW-1015">Disulfide bond</keyword>
<dbReference type="GO" id="GO:2000344">
    <property type="term" value="P:positive regulation of acrosome reaction"/>
    <property type="evidence" value="ECO:0007669"/>
    <property type="project" value="UniProtKB-UniRule"/>
</dbReference>
<evidence type="ECO:0000256" key="5">
    <source>
        <dbReference type="ARBA" id="ARBA00022525"/>
    </source>
</evidence>
<evidence type="ECO:0000256" key="12">
    <source>
        <dbReference type="ARBA" id="ARBA00023157"/>
    </source>
</evidence>
<evidence type="ECO:0000256" key="9">
    <source>
        <dbReference type="ARBA" id="ARBA00022729"/>
    </source>
</evidence>
<dbReference type="Proteomes" id="UP001501920">
    <property type="component" value="Chromosome 1"/>
</dbReference>
<evidence type="ECO:0000256" key="4">
    <source>
        <dbReference type="ARBA" id="ARBA00022475"/>
    </source>
</evidence>
<sequence length="463" mass="49872">MELKQTGLGVLLLVLLGSCSAQLPKWKRPSPHQAQQTTGRGPVQQAGARLPVQDPVSGVLVNPADPLSVQLKQVVQGPVKKLTWHFPQAPEKPKQPVVNFEPRQPVSTVSVAADCGQNSVYVEVKKDLFGTGELINPSALSLGGCAVTGEDSAAQVLIFEAELQLCNSVLTTTADELVYSFILQYAPEPLGGNPITRTTGATVGIECHYPRLHNVSSNALLPAWIPYASTVTAEERLVFSLRLMTDDWQYERPSNQYFLGDLINIEASVMQYNHVPLRIFVDSCVATATPDTNAAPRYSFIENYGCLVDAKLTGSTSHFLPRVQADKLQFQLEAFLFQQQSNDWMYLTCFLKATLASAPTDAMYKACSFTANRWTTADDDDRVCGCCDTSCGFRAEASASPVAGSTDNRQGTCAASRGTVACSGSCLRSACESCRSTQCSVETGGAGSSEEIDVAFPPSSREA</sequence>
<evidence type="ECO:0000256" key="10">
    <source>
        <dbReference type="ARBA" id="ARBA00022989"/>
    </source>
</evidence>
<dbReference type="PRINTS" id="PR00023">
    <property type="entry name" value="ZPELLUCIDA"/>
</dbReference>
<dbReference type="FunFam" id="2.60.40.3210:FF:000001">
    <property type="entry name" value="Zona pellucida sperm-binding protein 3"/>
    <property type="match status" value="1"/>
</dbReference>
<dbReference type="PROSITE" id="PS51257">
    <property type="entry name" value="PROKAR_LIPOPROTEIN"/>
    <property type="match status" value="1"/>
</dbReference>
<name>A0A3B4CUB4_PYGNA</name>
<dbReference type="PROSITE" id="PS51034">
    <property type="entry name" value="ZP_2"/>
    <property type="match status" value="1"/>
</dbReference>
<dbReference type="PANTHER" id="PTHR11576">
    <property type="entry name" value="ZONA PELLUCIDA SPERM-BINDING PROTEIN 3"/>
    <property type="match status" value="1"/>
</dbReference>
<dbReference type="Pfam" id="PF00100">
    <property type="entry name" value="Zona_pellucida"/>
    <property type="match status" value="1"/>
</dbReference>
<dbReference type="InterPro" id="IPR042235">
    <property type="entry name" value="ZP-C_dom"/>
</dbReference>
<evidence type="ECO:0000256" key="14">
    <source>
        <dbReference type="RuleBase" id="RU367066"/>
    </source>
</evidence>
<dbReference type="InterPro" id="IPR055355">
    <property type="entry name" value="ZP-C"/>
</dbReference>
<evidence type="ECO:0000256" key="1">
    <source>
        <dbReference type="ARBA" id="ARBA00004498"/>
    </source>
</evidence>
<protein>
    <recommendedName>
        <fullName evidence="3 14">Zona pellucida sperm-binding protein 3</fullName>
    </recommendedName>
</protein>